<dbReference type="InterPro" id="IPR014729">
    <property type="entry name" value="Rossmann-like_a/b/a_fold"/>
</dbReference>
<organism evidence="14 15">
    <name type="scientific">Ceratosolen solmsi marchali</name>
    <dbReference type="NCBI Taxonomy" id="326594"/>
    <lineage>
        <taxon>Eukaryota</taxon>
        <taxon>Metazoa</taxon>
        <taxon>Ecdysozoa</taxon>
        <taxon>Arthropoda</taxon>
        <taxon>Hexapoda</taxon>
        <taxon>Insecta</taxon>
        <taxon>Pterygota</taxon>
        <taxon>Neoptera</taxon>
        <taxon>Endopterygota</taxon>
        <taxon>Hymenoptera</taxon>
        <taxon>Apocrita</taxon>
        <taxon>Proctotrupomorpha</taxon>
        <taxon>Chalcidoidea</taxon>
        <taxon>Agaonidae</taxon>
        <taxon>Agaoninae</taxon>
        <taxon>Ceratosolen</taxon>
    </lineage>
</organism>
<dbReference type="Pfam" id="PF00750">
    <property type="entry name" value="tRNA-synt_1d"/>
    <property type="match status" value="1"/>
</dbReference>
<evidence type="ECO:0000256" key="8">
    <source>
        <dbReference type="ARBA" id="ARBA00033033"/>
    </source>
</evidence>
<dbReference type="GeneID" id="105362465"/>
<keyword evidence="14" id="KW-1185">Reference proteome</keyword>
<dbReference type="NCBIfam" id="TIGR00456">
    <property type="entry name" value="argS"/>
    <property type="match status" value="1"/>
</dbReference>
<name>A0AAJ6YHL2_9HYME</name>
<dbReference type="CTD" id="40929"/>
<dbReference type="GO" id="GO:0005524">
    <property type="term" value="F:ATP binding"/>
    <property type="evidence" value="ECO:0007669"/>
    <property type="project" value="UniProtKB-KW"/>
</dbReference>
<dbReference type="SMART" id="SM00836">
    <property type="entry name" value="DALR_1"/>
    <property type="match status" value="1"/>
</dbReference>
<evidence type="ECO:0000256" key="1">
    <source>
        <dbReference type="ARBA" id="ARBA00005594"/>
    </source>
</evidence>
<dbReference type="Gene3D" id="3.40.50.620">
    <property type="entry name" value="HUPs"/>
    <property type="match status" value="1"/>
</dbReference>
<dbReference type="PROSITE" id="PS00178">
    <property type="entry name" value="AA_TRNA_LIGASE_I"/>
    <property type="match status" value="1"/>
</dbReference>
<evidence type="ECO:0000256" key="5">
    <source>
        <dbReference type="ARBA" id="ARBA00022840"/>
    </source>
</evidence>
<dbReference type="PANTHER" id="PTHR11956:SF11">
    <property type="entry name" value="ARGININE--TRNA LIGASE, MITOCHONDRIAL-RELATED"/>
    <property type="match status" value="1"/>
</dbReference>
<gene>
    <name evidence="15" type="primary">LOC105362465</name>
</gene>
<dbReference type="GO" id="GO:0004814">
    <property type="term" value="F:arginine-tRNA ligase activity"/>
    <property type="evidence" value="ECO:0007669"/>
    <property type="project" value="UniProtKB-EC"/>
</dbReference>
<feature type="domain" description="DALR anticodon binding" evidence="13">
    <location>
        <begin position="454"/>
        <end position="569"/>
    </location>
</feature>
<evidence type="ECO:0000256" key="9">
    <source>
        <dbReference type="ARBA" id="ARBA00039495"/>
    </source>
</evidence>
<dbReference type="RefSeq" id="XP_011498213.1">
    <property type="nucleotide sequence ID" value="XM_011499911.1"/>
</dbReference>
<dbReference type="FunFam" id="3.40.50.620:FF:000058">
    <property type="entry name" value="Mitochondrial arginyl-tRNA synthetase"/>
    <property type="match status" value="1"/>
</dbReference>
<dbReference type="SUPFAM" id="SSF47323">
    <property type="entry name" value="Anticodon-binding domain of a subclass of class I aminoacyl-tRNA synthetases"/>
    <property type="match status" value="1"/>
</dbReference>
<dbReference type="Pfam" id="PF05746">
    <property type="entry name" value="DALR_1"/>
    <property type="match status" value="1"/>
</dbReference>
<evidence type="ECO:0000256" key="7">
    <source>
        <dbReference type="ARBA" id="ARBA00023146"/>
    </source>
</evidence>
<dbReference type="Gene3D" id="1.10.730.10">
    <property type="entry name" value="Isoleucyl-tRNA Synthetase, Domain 1"/>
    <property type="match status" value="1"/>
</dbReference>
<dbReference type="AlphaFoldDB" id="A0AAJ6YHL2"/>
<dbReference type="GO" id="GO:0032543">
    <property type="term" value="P:mitochondrial translation"/>
    <property type="evidence" value="ECO:0007669"/>
    <property type="project" value="TreeGrafter"/>
</dbReference>
<evidence type="ECO:0000256" key="11">
    <source>
        <dbReference type="ARBA" id="ARBA00049595"/>
    </source>
</evidence>
<evidence type="ECO:0000256" key="2">
    <source>
        <dbReference type="ARBA" id="ARBA00012837"/>
    </source>
</evidence>
<keyword evidence="3 12" id="KW-0436">Ligase</keyword>
<evidence type="ECO:0000256" key="4">
    <source>
        <dbReference type="ARBA" id="ARBA00022741"/>
    </source>
</evidence>
<evidence type="ECO:0000256" key="6">
    <source>
        <dbReference type="ARBA" id="ARBA00022917"/>
    </source>
</evidence>
<evidence type="ECO:0000313" key="15">
    <source>
        <dbReference type="RefSeq" id="XP_011498213.1"/>
    </source>
</evidence>
<sequence>MCHNLRSLLYKTICQGLQNNESTNLNIIYTSLRLEFDNSSKKFYFAFPLRSKYHDIRKDVPNILKNKSDRLFEYIESVKNDSKEIHFQLYKNHYIKELLESLNHKITAPNCIYETPSNVVVEFSSPNIAKPFHVGHLRSTIIGNYITNINKFFNNNIKTINYLGDWGTQFGYVGLGLSLCQISDEAIKKDPINVLYNAYVYANKLAETDATIADRAREIFKDLENGNESSLKQWKAFKKYTLEELTKIYERIGIKFDEYQWESAYNIKEISSLISEIKRLDLLSIDSKDRTVINLNEKRIVPIIKSDGSSLYITRDIAAAVNRYEQYKFDIMYYVVDNTQTDHFINLIEILNAMKLTWANKLKHIKFGKIKGMSTRKGTSVFLQDLLNEIQAVMKQKQIQSPNTKINLNYNDPSTEILGLSAVIINDLRHKRNQDYEFDWNKALDIRGDSGIKLQYTHSRLASLEENSGATIASECIPSLLTEPEAENLIYYIGIFDEALIKSYQKLEPYILVNYLFQLSRATNTALKALRIKDEPTELANQRLLLMCTSRKVLAQGMKLLGLTPLNKM</sequence>
<keyword evidence="6 12" id="KW-0648">Protein biosynthesis</keyword>
<dbReference type="InterPro" id="IPR035684">
    <property type="entry name" value="ArgRS_core"/>
</dbReference>
<keyword evidence="7 12" id="KW-0030">Aminoacyl-tRNA synthetase</keyword>
<dbReference type="KEGG" id="csol:105362465"/>
<dbReference type="PANTHER" id="PTHR11956">
    <property type="entry name" value="ARGINYL-TRNA SYNTHETASE"/>
    <property type="match status" value="1"/>
</dbReference>
<evidence type="ECO:0000256" key="3">
    <source>
        <dbReference type="ARBA" id="ARBA00022598"/>
    </source>
</evidence>
<dbReference type="GO" id="GO:0005739">
    <property type="term" value="C:mitochondrion"/>
    <property type="evidence" value="ECO:0007669"/>
    <property type="project" value="TreeGrafter"/>
</dbReference>
<reference evidence="15" key="1">
    <citation type="submission" date="2025-08" db="UniProtKB">
        <authorList>
            <consortium name="RefSeq"/>
        </authorList>
    </citation>
    <scope>IDENTIFICATION</scope>
</reference>
<evidence type="ECO:0000259" key="13">
    <source>
        <dbReference type="SMART" id="SM00836"/>
    </source>
</evidence>
<dbReference type="CDD" id="cd07956">
    <property type="entry name" value="Anticodon_Ia_Arg"/>
    <property type="match status" value="1"/>
</dbReference>
<accession>A0AAJ6YHL2</accession>
<dbReference type="SUPFAM" id="SSF52374">
    <property type="entry name" value="Nucleotidylyl transferase"/>
    <property type="match status" value="1"/>
</dbReference>
<proteinExistence type="inferred from homology"/>
<dbReference type="InterPro" id="IPR009080">
    <property type="entry name" value="tRNAsynth_Ia_anticodon-bd"/>
</dbReference>
<dbReference type="FunFam" id="1.10.730.10:FF:000006">
    <property type="entry name" value="Arginyl-tRNA synthetase 2, mitochondrial"/>
    <property type="match status" value="1"/>
</dbReference>
<dbReference type="GO" id="GO:0006420">
    <property type="term" value="P:arginyl-tRNA aminoacylation"/>
    <property type="evidence" value="ECO:0007669"/>
    <property type="project" value="InterPro"/>
</dbReference>
<dbReference type="InterPro" id="IPR001278">
    <property type="entry name" value="Arg-tRNA-ligase"/>
</dbReference>
<comment type="function">
    <text evidence="11">Catalyzes the attachment of arginine to tRNA(Arg) in a two-step reaction: arginine is first activated by ATP to form Arg-AMP and then transferred to the acceptor end of tRNA(Arg).</text>
</comment>
<dbReference type="InterPro" id="IPR001412">
    <property type="entry name" value="aa-tRNA-synth_I_CS"/>
</dbReference>
<comment type="catalytic activity">
    <reaction evidence="10">
        <text>tRNA(Arg) + L-arginine + ATP = L-arginyl-tRNA(Arg) + AMP + diphosphate</text>
        <dbReference type="Rhea" id="RHEA:20301"/>
        <dbReference type="Rhea" id="RHEA-COMP:9658"/>
        <dbReference type="Rhea" id="RHEA-COMP:9673"/>
        <dbReference type="ChEBI" id="CHEBI:30616"/>
        <dbReference type="ChEBI" id="CHEBI:32682"/>
        <dbReference type="ChEBI" id="CHEBI:33019"/>
        <dbReference type="ChEBI" id="CHEBI:78442"/>
        <dbReference type="ChEBI" id="CHEBI:78513"/>
        <dbReference type="ChEBI" id="CHEBI:456215"/>
        <dbReference type="EC" id="6.1.1.19"/>
    </reaction>
</comment>
<keyword evidence="4 12" id="KW-0547">Nucleotide-binding</keyword>
<evidence type="ECO:0000256" key="10">
    <source>
        <dbReference type="ARBA" id="ARBA00049339"/>
    </source>
</evidence>
<dbReference type="InterPro" id="IPR008909">
    <property type="entry name" value="DALR_anticod-bd"/>
</dbReference>
<dbReference type="PRINTS" id="PR01038">
    <property type="entry name" value="TRNASYNTHARG"/>
</dbReference>
<keyword evidence="5 12" id="KW-0067">ATP-binding</keyword>
<protein>
    <recommendedName>
        <fullName evidence="9">Probable arginine--tRNA ligase, mitochondrial</fullName>
        <ecNumber evidence="2">6.1.1.19</ecNumber>
    </recommendedName>
    <alternativeName>
        <fullName evidence="8">Arginyl-tRNA synthetase</fullName>
    </alternativeName>
</protein>
<dbReference type="Proteomes" id="UP000695007">
    <property type="component" value="Unplaced"/>
</dbReference>
<evidence type="ECO:0000256" key="12">
    <source>
        <dbReference type="RuleBase" id="RU363038"/>
    </source>
</evidence>
<comment type="similarity">
    <text evidence="1 12">Belongs to the class-I aminoacyl-tRNA synthetase family.</text>
</comment>
<evidence type="ECO:0000313" key="14">
    <source>
        <dbReference type="Proteomes" id="UP000695007"/>
    </source>
</evidence>
<dbReference type="EC" id="6.1.1.19" evidence="2"/>